<evidence type="ECO:0000313" key="1">
    <source>
        <dbReference type="EMBL" id="SBV92491.1"/>
    </source>
</evidence>
<proteinExistence type="predicted"/>
<name>A0A212IZ82_9BACT</name>
<gene>
    <name evidence="1" type="ORF">KL86DYS1_10623</name>
</gene>
<protein>
    <submittedName>
        <fullName evidence="1">Uncharacterized protein</fullName>
    </submittedName>
</protein>
<organism evidence="1">
    <name type="scientific">uncultured Dysgonomonas sp</name>
    <dbReference type="NCBI Taxonomy" id="206096"/>
    <lineage>
        <taxon>Bacteria</taxon>
        <taxon>Pseudomonadati</taxon>
        <taxon>Bacteroidota</taxon>
        <taxon>Bacteroidia</taxon>
        <taxon>Bacteroidales</taxon>
        <taxon>Dysgonomonadaceae</taxon>
        <taxon>Dysgonomonas</taxon>
        <taxon>environmental samples</taxon>
    </lineage>
</organism>
<dbReference type="EMBL" id="FLUM01000001">
    <property type="protein sequence ID" value="SBV92491.1"/>
    <property type="molecule type" value="Genomic_DNA"/>
</dbReference>
<dbReference type="AlphaFoldDB" id="A0A212IZ82"/>
<reference evidence="1" key="1">
    <citation type="submission" date="2016-04" db="EMBL/GenBank/DDBJ databases">
        <authorList>
            <person name="Evans L.H."/>
            <person name="Alamgir A."/>
            <person name="Owens N."/>
            <person name="Weber N.D."/>
            <person name="Virtaneva K."/>
            <person name="Barbian K."/>
            <person name="Babar A."/>
            <person name="Rosenke K."/>
        </authorList>
    </citation>
    <scope>NUCLEOTIDE SEQUENCE</scope>
    <source>
        <strain evidence="1">86-1</strain>
    </source>
</reference>
<accession>A0A212IZ82</accession>
<sequence>MSLLLALPKSKQKASAKFLGDPKPFCRLNQTNGLMPRLILRRLQRIGCPSYVTNARPLTP</sequence>